<dbReference type="EMBL" id="JBBKAM010000002">
    <property type="protein sequence ID" value="MEJ8644380.1"/>
    <property type="molecule type" value="Genomic_DNA"/>
</dbReference>
<dbReference type="InterPro" id="IPR013517">
    <property type="entry name" value="FG-GAP"/>
</dbReference>
<sequence>MSRTTTAPHGAARRRAAARGAWALTATALTLALTAGPAPLVSTAVAAAGCSGAESDFNGDGIRDTAIADPEATANGISKAGVVHIVYGGGKGVLELTQETAKSGGSEPGDQFGYAMAVYDADLDGCSDLAVGVPHEDVGTGIDAGRIVVVHGSPTGLAAGKATVEYVQGAGLISAIGSEPYDWTGYSLAAGKTSTGVPFLVGGVPGEDVGTTVDAGAFLYISGSTTMTATLVTQDTTNAGAVPDAKEEYDRFGTTVAATATHLAVGSPGEAQGTIAESGAVTIFSHALTSGYPKPLNVITQDTPNVLGACETGDGFGRALAATSYRAAGATGTTESLLAVGIPGEDLSTTVDAGAVQVFKIDAAGAYTELAWIDQNTTDVGGESEAGDYFGQRVAAFNTAPTSTSTGANVKLAVGVPGEDAANGVLDRGIVHMFGMVGPPGETDKILEPGSEIPTPEAAREYTGMSIGGGAAGLYVGMPYGPALGHAVYLFPWTISGTGGAPTETFKPGEGGLPADRNTFGTVVR</sequence>
<dbReference type="PANTHER" id="PTHR36220">
    <property type="entry name" value="UNNAMED PRODUCT"/>
    <property type="match status" value="1"/>
</dbReference>
<keyword evidence="1" id="KW-0732">Signal</keyword>
<dbReference type="SMART" id="SM00191">
    <property type="entry name" value="Int_alpha"/>
    <property type="match status" value="3"/>
</dbReference>
<dbReference type="PANTHER" id="PTHR36220:SF1">
    <property type="entry name" value="GAMMA TUBULIN COMPLEX COMPONENT C-TERMINAL DOMAIN-CONTAINING PROTEIN"/>
    <property type="match status" value="1"/>
</dbReference>
<dbReference type="InterPro" id="IPR028994">
    <property type="entry name" value="Integrin_alpha_N"/>
</dbReference>
<evidence type="ECO:0000313" key="5">
    <source>
        <dbReference type="Proteomes" id="UP001382904"/>
    </source>
</evidence>
<dbReference type="Proteomes" id="UP001382904">
    <property type="component" value="Unassembled WGS sequence"/>
</dbReference>
<dbReference type="GO" id="GO:0007229">
    <property type="term" value="P:integrin-mediated signaling pathway"/>
    <property type="evidence" value="ECO:0007669"/>
    <property type="project" value="UniProtKB-KW"/>
</dbReference>
<comment type="caution">
    <text evidence="4">The sequence shown here is derived from an EMBL/GenBank/DDBJ whole genome shotgun (WGS) entry which is preliminary data.</text>
</comment>
<evidence type="ECO:0000313" key="4">
    <source>
        <dbReference type="EMBL" id="MEJ8644380.1"/>
    </source>
</evidence>
<protein>
    <submittedName>
        <fullName evidence="4">Integrin alpha</fullName>
    </submittedName>
</protein>
<evidence type="ECO:0000256" key="3">
    <source>
        <dbReference type="ARBA" id="ARBA00023180"/>
    </source>
</evidence>
<evidence type="ECO:0000256" key="2">
    <source>
        <dbReference type="ARBA" id="ARBA00022737"/>
    </source>
</evidence>
<dbReference type="PROSITE" id="PS51470">
    <property type="entry name" value="FG_GAP"/>
    <property type="match status" value="1"/>
</dbReference>
<gene>
    <name evidence="4" type="ORF">WKI68_29830</name>
</gene>
<evidence type="ECO:0000256" key="1">
    <source>
        <dbReference type="ARBA" id="ARBA00022729"/>
    </source>
</evidence>
<organism evidence="4 5">
    <name type="scientific">Streptomyces caledonius</name>
    <dbReference type="NCBI Taxonomy" id="3134107"/>
    <lineage>
        <taxon>Bacteria</taxon>
        <taxon>Bacillati</taxon>
        <taxon>Actinomycetota</taxon>
        <taxon>Actinomycetes</taxon>
        <taxon>Kitasatosporales</taxon>
        <taxon>Streptomycetaceae</taxon>
        <taxon>Streptomyces</taxon>
    </lineage>
</organism>
<keyword evidence="5" id="KW-1185">Reference proteome</keyword>
<dbReference type="InterPro" id="IPR013519">
    <property type="entry name" value="Int_alpha_beta-p"/>
</dbReference>
<keyword evidence="4" id="KW-0401">Integrin</keyword>
<keyword evidence="2" id="KW-0677">Repeat</keyword>
<name>A0ABU8U931_9ACTN</name>
<dbReference type="Pfam" id="PF01839">
    <property type="entry name" value="FG-GAP"/>
    <property type="match status" value="1"/>
</dbReference>
<reference evidence="4 5" key="1">
    <citation type="submission" date="2024-03" db="EMBL/GenBank/DDBJ databases">
        <title>Novel Streptomyces species of biotechnological and ecological value are a feature of Machair soil.</title>
        <authorList>
            <person name="Prole J.R."/>
            <person name="Goodfellow M."/>
            <person name="Allenby N."/>
            <person name="Ward A.C."/>
        </authorList>
    </citation>
    <scope>NUCLEOTIDE SEQUENCE [LARGE SCALE GENOMIC DNA]</scope>
    <source>
        <strain evidence="4 5">MS1.HAVA.3</strain>
    </source>
</reference>
<accession>A0ABU8U931</accession>
<dbReference type="Gene3D" id="2.130.10.130">
    <property type="entry name" value="Integrin alpha, N-terminal"/>
    <property type="match status" value="2"/>
</dbReference>
<keyword evidence="3" id="KW-0325">Glycoprotein</keyword>
<dbReference type="SUPFAM" id="SSF69318">
    <property type="entry name" value="Integrin alpha N-terminal domain"/>
    <property type="match status" value="1"/>
</dbReference>
<proteinExistence type="predicted"/>